<dbReference type="STRING" id="720554.Clocl_0935"/>
<proteinExistence type="inferred from homology"/>
<dbReference type="HOGENOM" id="CLU_157120_0_0_9"/>
<reference evidence="3" key="1">
    <citation type="submission" date="2011-12" db="EMBL/GenBank/DDBJ databases">
        <title>Complete sequence of Clostridium clariflavum DSM 19732.</title>
        <authorList>
            <consortium name="US DOE Joint Genome Institute"/>
            <person name="Lucas S."/>
            <person name="Han J."/>
            <person name="Lapidus A."/>
            <person name="Cheng J.-F."/>
            <person name="Goodwin L."/>
            <person name="Pitluck S."/>
            <person name="Peters L."/>
            <person name="Teshima H."/>
            <person name="Detter J.C."/>
            <person name="Han C."/>
            <person name="Tapia R."/>
            <person name="Land M."/>
            <person name="Hauser L."/>
            <person name="Kyrpides N."/>
            <person name="Ivanova N."/>
            <person name="Pagani I."/>
            <person name="Kitzmiller T."/>
            <person name="Lynd L."/>
            <person name="Izquierdo J."/>
            <person name="Woyke T."/>
        </authorList>
    </citation>
    <scope>NUCLEOTIDE SEQUENCE [LARGE SCALE GENOMIC DNA]</scope>
    <source>
        <strain evidence="3">DSM 19732 / NBRC 101661 / EBR45</strain>
    </source>
</reference>
<protein>
    <submittedName>
        <fullName evidence="2">ABC-type uncharacterized transport system, periplasmic component</fullName>
    </submittedName>
</protein>
<keyword evidence="3" id="KW-1185">Reference proteome</keyword>
<dbReference type="OrthoDB" id="5396775at2"/>
<dbReference type="eggNOG" id="ENOG5032SEK">
    <property type="taxonomic scope" value="Bacteria"/>
</dbReference>
<reference evidence="2 3" key="2">
    <citation type="journal article" date="2012" name="Stand. Genomic Sci.">
        <title>Complete Genome Sequence of Clostridium clariflavum DSM 19732.</title>
        <authorList>
            <person name="Izquierdo J.A."/>
            <person name="Goodwin L."/>
            <person name="Davenport K.W."/>
            <person name="Teshima H."/>
            <person name="Bruce D."/>
            <person name="Detter C."/>
            <person name="Tapia R."/>
            <person name="Han S."/>
            <person name="Land M."/>
            <person name="Hauser L."/>
            <person name="Jeffries C.D."/>
            <person name="Han J."/>
            <person name="Pitluck S."/>
            <person name="Nolan M."/>
            <person name="Chen A."/>
            <person name="Huntemann M."/>
            <person name="Mavromatis K."/>
            <person name="Mikhailova N."/>
            <person name="Liolios K."/>
            <person name="Woyke T."/>
            <person name="Lynd L.R."/>
        </authorList>
    </citation>
    <scope>NUCLEOTIDE SEQUENCE [LARGE SCALE GENOMIC DNA]</scope>
    <source>
        <strain evidence="3">DSM 19732 / NBRC 101661 / EBR45</strain>
    </source>
</reference>
<name>G8LWI7_ACECE</name>
<sequence length="101" mass="11429">MSIVLVGGHERMHDEYKTIGSKHGCKIKVFTRLPARFEKTIGQPDAIVLFTSTVSHKMVHTAVKEAKRKNIPLIRCHTSSGNSLEETLKQISDKLIRRYKG</sequence>
<evidence type="ECO:0000313" key="2">
    <source>
        <dbReference type="EMBL" id="AEV67613.1"/>
    </source>
</evidence>
<evidence type="ECO:0000313" key="3">
    <source>
        <dbReference type="Proteomes" id="UP000005435"/>
    </source>
</evidence>
<dbReference type="RefSeq" id="WP_014254232.1">
    <property type="nucleotide sequence ID" value="NC_016627.1"/>
</dbReference>
<gene>
    <name evidence="2" type="ordered locus">Clocl_0935</name>
</gene>
<dbReference type="AlphaFoldDB" id="G8LWI7"/>
<comment type="similarity">
    <text evidence="1">Belongs to the UPF0751 family.</text>
</comment>
<dbReference type="Pfam" id="PF10087">
    <property type="entry name" value="DUF2325"/>
    <property type="match status" value="1"/>
</dbReference>
<dbReference type="Proteomes" id="UP000005435">
    <property type="component" value="Chromosome"/>
</dbReference>
<accession>G8LWI7</accession>
<dbReference type="KEGG" id="ccl:Clocl_0935"/>
<dbReference type="EMBL" id="CP003065">
    <property type="protein sequence ID" value="AEV67613.1"/>
    <property type="molecule type" value="Genomic_DNA"/>
</dbReference>
<evidence type="ECO:0000256" key="1">
    <source>
        <dbReference type="ARBA" id="ARBA00007189"/>
    </source>
</evidence>
<organism evidence="2 3">
    <name type="scientific">Acetivibrio clariflavus (strain DSM 19732 / NBRC 101661 / EBR45)</name>
    <name type="common">Clostridium clariflavum</name>
    <dbReference type="NCBI Taxonomy" id="720554"/>
    <lineage>
        <taxon>Bacteria</taxon>
        <taxon>Bacillati</taxon>
        <taxon>Bacillota</taxon>
        <taxon>Clostridia</taxon>
        <taxon>Eubacteriales</taxon>
        <taxon>Oscillospiraceae</taxon>
        <taxon>Acetivibrio</taxon>
    </lineage>
</organism>
<dbReference type="InterPro" id="IPR016772">
    <property type="entry name" value="UCP020408"/>
</dbReference>